<dbReference type="InterPro" id="IPR040771">
    <property type="entry name" value="TLP1_add_C"/>
</dbReference>
<keyword evidence="3" id="KW-0012">Acyltransferase</keyword>
<dbReference type="Gene3D" id="2.40.50.840">
    <property type="match status" value="1"/>
</dbReference>
<dbReference type="Gene3D" id="3.40.47.10">
    <property type="match status" value="1"/>
</dbReference>
<sequence length="517" mass="56358">MAKVQPEDRTPILVGCGQLVQKEKDVEKAKSPMDLMADAARLAAADTGLGEKLWPIVDNITVVRFITDSPDSGKLPFGRYPNAPKTLGNLVGANASKNCYGPTGGNTPQYLVNHTAELIAEGQTDIALVAGSECFGTMMRALGQGKMLPWNDDPGGERIDIGVEKLGVTEVEKRHKLQFPVNIYPMFENAIRGQKGRTVKEHQLAVGKLMAPFTQVAAKHPQAWFPVERTAEEIATPSDDNRYVGFPYTKYMNAIMQVDQAAAVVMMSVKKARELGIPEAKWVYLHGCGDANDLWYPTERVDYHSSPAIRLIGRKAFDMAGWKIGDIDFIDLYSCFPSAVQIGRNELGIAEDDPRPLTVTGGLPYFGGAGNNYVMHSIATIMDKLRAKPGSKGLCTSNGWYVTKHGIGLYSTDPVAGPWKREKPSSYQGEIDNEAHPKVDEKPNGAAKIETYTVVNGRNGPEFAILFGRLDATGARFVAHTPNDPVTLSDMMEREQLGRSGKVQSAADGSVNIFTPE</sequence>
<dbReference type="AlphaFoldDB" id="A0A6N6VID2"/>
<proteinExistence type="inferred from homology"/>
<dbReference type="Pfam" id="PF18313">
    <property type="entry name" value="TLP1_add_C"/>
    <property type="match status" value="1"/>
</dbReference>
<dbReference type="Proteomes" id="UP000468901">
    <property type="component" value="Unassembled WGS sequence"/>
</dbReference>
<accession>A0A6N6VID2</accession>
<reference evidence="6 7" key="1">
    <citation type="submission" date="2019-09" db="EMBL/GenBank/DDBJ databases">
        <title>Parvibaculum sedimenti sp. nov., isolated from sediment.</title>
        <authorList>
            <person name="Wang Y."/>
        </authorList>
    </citation>
    <scope>NUCLEOTIDE SEQUENCE [LARGE SCALE GENOMIC DNA]</scope>
    <source>
        <strain evidence="6 7">HXT-9</strain>
    </source>
</reference>
<dbReference type="GO" id="GO:0016746">
    <property type="term" value="F:acyltransferase activity"/>
    <property type="evidence" value="ECO:0007669"/>
    <property type="project" value="UniProtKB-KW"/>
</dbReference>
<dbReference type="PANTHER" id="PTHR18919:SF139">
    <property type="entry name" value="THIOLASE-LIKE PROTEIN TYPE 1 ADDITIONAL C-TERMINAL DOMAIN-CONTAINING PROTEIN"/>
    <property type="match status" value="1"/>
</dbReference>
<organism evidence="6 7">
    <name type="scientific">Parvibaculum sedimenti</name>
    <dbReference type="NCBI Taxonomy" id="2608632"/>
    <lineage>
        <taxon>Bacteria</taxon>
        <taxon>Pseudomonadati</taxon>
        <taxon>Pseudomonadota</taxon>
        <taxon>Alphaproteobacteria</taxon>
        <taxon>Hyphomicrobiales</taxon>
        <taxon>Parvibaculaceae</taxon>
        <taxon>Parvibaculum</taxon>
    </lineage>
</organism>
<evidence type="ECO:0000313" key="7">
    <source>
        <dbReference type="Proteomes" id="UP000468901"/>
    </source>
</evidence>
<feature type="region of interest" description="Disordered" evidence="4">
    <location>
        <begin position="498"/>
        <end position="517"/>
    </location>
</feature>
<dbReference type="SUPFAM" id="SSF53901">
    <property type="entry name" value="Thiolase-like"/>
    <property type="match status" value="3"/>
</dbReference>
<dbReference type="PANTHER" id="PTHR18919">
    <property type="entry name" value="ACETYL-COA C-ACYLTRANSFERASE"/>
    <property type="match status" value="1"/>
</dbReference>
<dbReference type="InterPro" id="IPR016039">
    <property type="entry name" value="Thiolase-like"/>
</dbReference>
<name>A0A6N6VID2_9HYPH</name>
<keyword evidence="7" id="KW-1185">Reference proteome</keyword>
<evidence type="ECO:0000259" key="5">
    <source>
        <dbReference type="Pfam" id="PF18313"/>
    </source>
</evidence>
<comment type="similarity">
    <text evidence="1">Belongs to the thiolase-like superfamily. Thiolase family.</text>
</comment>
<keyword evidence="2 6" id="KW-0808">Transferase</keyword>
<dbReference type="NCBIfam" id="NF006104">
    <property type="entry name" value="PRK08257.1-3"/>
    <property type="match status" value="1"/>
</dbReference>
<evidence type="ECO:0000256" key="3">
    <source>
        <dbReference type="ARBA" id="ARBA00023315"/>
    </source>
</evidence>
<evidence type="ECO:0000256" key="4">
    <source>
        <dbReference type="SAM" id="MobiDB-lite"/>
    </source>
</evidence>
<protein>
    <submittedName>
        <fullName evidence="6">Acetyl-CoA acetyltransferase</fullName>
    </submittedName>
</protein>
<feature type="domain" description="Thiolase-like protein type 1 additional C-terminal" evidence="5">
    <location>
        <begin position="428"/>
        <end position="505"/>
    </location>
</feature>
<gene>
    <name evidence="6" type="ORF">F2P47_08565</name>
</gene>
<dbReference type="EMBL" id="WESC01000006">
    <property type="protein sequence ID" value="KAB7740569.1"/>
    <property type="molecule type" value="Genomic_DNA"/>
</dbReference>
<evidence type="ECO:0000256" key="2">
    <source>
        <dbReference type="ARBA" id="ARBA00022679"/>
    </source>
</evidence>
<evidence type="ECO:0000313" key="6">
    <source>
        <dbReference type="EMBL" id="KAB7740569.1"/>
    </source>
</evidence>
<comment type="caution">
    <text evidence="6">The sequence shown here is derived from an EMBL/GenBank/DDBJ whole genome shotgun (WGS) entry which is preliminary data.</text>
</comment>
<evidence type="ECO:0000256" key="1">
    <source>
        <dbReference type="ARBA" id="ARBA00010982"/>
    </source>
</evidence>